<evidence type="ECO:0000313" key="2">
    <source>
        <dbReference type="EMBL" id="WLJ26174.1"/>
    </source>
</evidence>
<dbReference type="EMBL" id="OQ890323">
    <property type="protein sequence ID" value="WLJ26174.1"/>
    <property type="molecule type" value="Genomic_DNA"/>
</dbReference>
<feature type="region of interest" description="Disordered" evidence="1">
    <location>
        <begin position="116"/>
        <end position="152"/>
    </location>
</feature>
<name>A0AA49X426_9VIRU</name>
<accession>A0AA49X426</accession>
<organism evidence="2">
    <name type="scientific">Firmicutes phage HS17</name>
    <dbReference type="NCBI Taxonomy" id="3056395"/>
    <lineage>
        <taxon>Viruses</taxon>
    </lineage>
</organism>
<feature type="compositionally biased region" description="Polar residues" evidence="1">
    <location>
        <begin position="120"/>
        <end position="138"/>
    </location>
</feature>
<sequence>MASQGWITLHRELTQKPIWLNSTPEQKTILITLLLMVNHEENEWEWKGQKYTVQPGQMITSLNSIVEKCGKGITTQNVRTALKRFEKMEFLTNKSTKQSRLITIVNWGKYQGIESKPNKDFNNQLTNDQQRPNNQLTTNNNDNNDNNDNKDDDIEKRLKKINELVNKKVSSSQIKKFLKFNSLDDLDKLIGKIKESDYLKENIDFNKLGDKFLKKAFEDDFKTYKVTKKNTFKNFEQITDDYTSDELEEMAMRKQREAFERLGIKI</sequence>
<protein>
    <submittedName>
        <fullName evidence="2">Replisome organizer</fullName>
    </submittedName>
</protein>
<proteinExistence type="predicted"/>
<evidence type="ECO:0000256" key="1">
    <source>
        <dbReference type="SAM" id="MobiDB-lite"/>
    </source>
</evidence>
<reference evidence="2" key="1">
    <citation type="submission" date="2023-04" db="EMBL/GenBank/DDBJ databases">
        <title>The human skin virome in hidradenitis suppurativa patients.</title>
        <authorList>
            <person name="Jansen D."/>
        </authorList>
    </citation>
    <scope>NUCLEOTIDE SEQUENCE</scope>
    <source>
        <strain evidence="2">VC4_HSPhageB</strain>
    </source>
</reference>